<accession>A0A540V5V3</accession>
<feature type="domain" description="MurNAc-LAA" evidence="1">
    <location>
        <begin position="65"/>
        <end position="169"/>
    </location>
</feature>
<dbReference type="GO" id="GO:0009253">
    <property type="term" value="P:peptidoglycan catabolic process"/>
    <property type="evidence" value="ECO:0007669"/>
    <property type="project" value="InterPro"/>
</dbReference>
<comment type="caution">
    <text evidence="2">The sequence shown here is derived from an EMBL/GenBank/DDBJ whole genome shotgun (WGS) entry which is preliminary data.</text>
</comment>
<dbReference type="CDD" id="cd02696">
    <property type="entry name" value="MurNAc-LAA"/>
    <property type="match status" value="1"/>
</dbReference>
<dbReference type="Pfam" id="PF01520">
    <property type="entry name" value="Amidase_3"/>
    <property type="match status" value="1"/>
</dbReference>
<dbReference type="PANTHER" id="PTHR30404:SF8">
    <property type="entry name" value="AUTOLYSIN PH-RELATED"/>
    <property type="match status" value="1"/>
</dbReference>
<organism evidence="2 3">
    <name type="scientific">Ureibacillus terrenus</name>
    <dbReference type="NCBI Taxonomy" id="118246"/>
    <lineage>
        <taxon>Bacteria</taxon>
        <taxon>Bacillati</taxon>
        <taxon>Bacillota</taxon>
        <taxon>Bacilli</taxon>
        <taxon>Bacillales</taxon>
        <taxon>Caryophanaceae</taxon>
        <taxon>Ureibacillus</taxon>
    </lineage>
</organism>
<dbReference type="SMART" id="SM00646">
    <property type="entry name" value="Ami_3"/>
    <property type="match status" value="1"/>
</dbReference>
<evidence type="ECO:0000313" key="3">
    <source>
        <dbReference type="Proteomes" id="UP000315753"/>
    </source>
</evidence>
<proteinExistence type="predicted"/>
<dbReference type="SUPFAM" id="SSF53187">
    <property type="entry name" value="Zn-dependent exopeptidases"/>
    <property type="match status" value="1"/>
</dbReference>
<dbReference type="InterPro" id="IPR002508">
    <property type="entry name" value="MurNAc-LAA_cat"/>
</dbReference>
<protein>
    <submittedName>
        <fullName evidence="2">N-acetylmuramoyl-L-alanine amidase</fullName>
    </submittedName>
</protein>
<keyword evidence="3" id="KW-1185">Reference proteome</keyword>
<dbReference type="PANTHER" id="PTHR30404">
    <property type="entry name" value="N-ACETYLMURAMOYL-L-ALANINE AMIDASE"/>
    <property type="match status" value="1"/>
</dbReference>
<sequence>MSYIAISSGHFGPGTGARDIIDEVTEARKVVDRVSYLLRNAGITVHKIVDNQSKTQSQNLNYLIAQHNAKKRDLDVSIHFNASGKRTDLPIGTEVLYRSDSMRAFAAKVSQSIAAASGLKNRGAKKRAELAFLRGTNKPAILIEVCFVNSTEDVRIYRAKFNDICEAIAKECVEFVAPNLSKGKIDLEQIEKAVQNTLPSIQQNASKTIFTSPALKERLKAILNDQKMIEAIVQKGINERAIHMNWAAKLQTGTLTSADLLGLSALIVEHQIKSMKK</sequence>
<dbReference type="EMBL" id="VIGD01000001">
    <property type="protein sequence ID" value="TQE92150.1"/>
    <property type="molecule type" value="Genomic_DNA"/>
</dbReference>
<dbReference type="RefSeq" id="WP_141600703.1">
    <property type="nucleotide sequence ID" value="NZ_JARMSB010000004.1"/>
</dbReference>
<dbReference type="AlphaFoldDB" id="A0A540V5V3"/>
<dbReference type="OrthoDB" id="9763643at2"/>
<reference evidence="2 3" key="1">
    <citation type="submission" date="2019-06" db="EMBL/GenBank/DDBJ databases">
        <title>Genome sequence of Ureibacillus terrenus.</title>
        <authorList>
            <person name="Maclea K.S."/>
            <person name="Simoes M."/>
        </authorList>
    </citation>
    <scope>NUCLEOTIDE SEQUENCE [LARGE SCALE GENOMIC DNA]</scope>
    <source>
        <strain evidence="2 3">ATCC BAA-384</strain>
    </source>
</reference>
<dbReference type="Proteomes" id="UP000315753">
    <property type="component" value="Unassembled WGS sequence"/>
</dbReference>
<evidence type="ECO:0000259" key="1">
    <source>
        <dbReference type="SMART" id="SM00646"/>
    </source>
</evidence>
<evidence type="ECO:0000313" key="2">
    <source>
        <dbReference type="EMBL" id="TQE92150.1"/>
    </source>
</evidence>
<dbReference type="InterPro" id="IPR050695">
    <property type="entry name" value="N-acetylmuramoyl_amidase_3"/>
</dbReference>
<dbReference type="GO" id="GO:0030288">
    <property type="term" value="C:outer membrane-bounded periplasmic space"/>
    <property type="evidence" value="ECO:0007669"/>
    <property type="project" value="TreeGrafter"/>
</dbReference>
<name>A0A540V5V3_9BACL</name>
<dbReference type="GO" id="GO:0008745">
    <property type="term" value="F:N-acetylmuramoyl-L-alanine amidase activity"/>
    <property type="evidence" value="ECO:0007669"/>
    <property type="project" value="InterPro"/>
</dbReference>
<gene>
    <name evidence="2" type="ORF">FKZ59_00135</name>
</gene>
<dbReference type="Gene3D" id="3.40.630.40">
    <property type="entry name" value="Zn-dependent exopeptidases"/>
    <property type="match status" value="1"/>
</dbReference>